<dbReference type="Pfam" id="PF07683">
    <property type="entry name" value="CobW_C"/>
    <property type="match status" value="1"/>
</dbReference>
<dbReference type="InterPro" id="IPR051316">
    <property type="entry name" value="Zinc-reg_GTPase_activator"/>
</dbReference>
<evidence type="ECO:0000259" key="8">
    <source>
        <dbReference type="SMART" id="SM00833"/>
    </source>
</evidence>
<evidence type="ECO:0000256" key="7">
    <source>
        <dbReference type="SAM" id="MobiDB-lite"/>
    </source>
</evidence>
<comment type="function">
    <text evidence="5">Zinc chaperone that directly transfers zinc cofactor to target proteins, thereby activating them. Zinc is transferred from the CXCC motif in the GTPase domain to the zinc binding site in target proteins in a process requiring GTP hydrolysis.</text>
</comment>
<sequence length="406" mass="43410">MTSRQPQGEAGAGAPPAPLPLIVITGFLGAGKTTLLNRLLRDPALADTVAIINEFGDVALDHLFVETASEELVTLSSGCLCCTVRGDLVATLEDLLRRRDNGRIAPFRRVIIETTGLADPAPVLQSVLRHPYLQMRYSLAGVVTVVDAANGAATLAAHPEAVKQAAVADRLLLTKTDIAAAGATARLKQELRRLNPAARLTDVQAQGVDASLIAGLGPFDAEGRPAGVRAWLDAGDGGRRGHEPRARNFHADDPDADDPHAHDGPCHPGCGHLRHGDGRHGAGIRTVTLVEERPAPPDAFAMFLDLLRSAHGEKLLRVKGLVATADRPDQPVVIHGVQHVFHPPVRLPAWPDADRRTRIVFIVRDMEADFLERMWGAFTGRVAVDAPDRAALTDNPLAPPGLRLRP</sequence>
<reference evidence="10" key="1">
    <citation type="journal article" date="2019" name="Int. J. Syst. Evol. Microbiol.">
        <title>The Global Catalogue of Microorganisms (GCM) 10K type strain sequencing project: providing services to taxonomists for standard genome sequencing and annotation.</title>
        <authorList>
            <consortium name="The Broad Institute Genomics Platform"/>
            <consortium name="The Broad Institute Genome Sequencing Center for Infectious Disease"/>
            <person name="Wu L."/>
            <person name="Ma J."/>
        </authorList>
    </citation>
    <scope>NUCLEOTIDE SEQUENCE [LARGE SCALE GENOMIC DNA]</scope>
    <source>
        <strain evidence="10">CCM 7941</strain>
    </source>
</reference>
<evidence type="ECO:0000256" key="2">
    <source>
        <dbReference type="ARBA" id="ARBA00022801"/>
    </source>
</evidence>
<comment type="caution">
    <text evidence="9">The sequence shown here is derived from an EMBL/GenBank/DDBJ whole genome shotgun (WGS) entry which is preliminary data.</text>
</comment>
<proteinExistence type="inferred from homology"/>
<feature type="compositionally biased region" description="Basic and acidic residues" evidence="7">
    <location>
        <begin position="236"/>
        <end position="265"/>
    </location>
</feature>
<dbReference type="SMART" id="SM00833">
    <property type="entry name" value="CobW_C"/>
    <property type="match status" value="1"/>
</dbReference>
<keyword evidence="3" id="KW-0143">Chaperone</keyword>
<dbReference type="PANTHER" id="PTHR13748:SF62">
    <property type="entry name" value="COBW DOMAIN-CONTAINING PROTEIN"/>
    <property type="match status" value="1"/>
</dbReference>
<dbReference type="Gene3D" id="3.30.1220.10">
    <property type="entry name" value="CobW-like, C-terminal domain"/>
    <property type="match status" value="1"/>
</dbReference>
<evidence type="ECO:0000313" key="10">
    <source>
        <dbReference type="Proteomes" id="UP001595536"/>
    </source>
</evidence>
<dbReference type="Pfam" id="PF02492">
    <property type="entry name" value="cobW"/>
    <property type="match status" value="1"/>
</dbReference>
<keyword evidence="2" id="KW-0378">Hydrolase</keyword>
<dbReference type="InterPro" id="IPR027417">
    <property type="entry name" value="P-loop_NTPase"/>
</dbReference>
<dbReference type="InterPro" id="IPR036627">
    <property type="entry name" value="CobW-likC_sf"/>
</dbReference>
<keyword evidence="1" id="KW-0547">Nucleotide-binding</keyword>
<evidence type="ECO:0000313" key="9">
    <source>
        <dbReference type="EMBL" id="MFC3267045.1"/>
    </source>
</evidence>
<keyword evidence="10" id="KW-1185">Reference proteome</keyword>
<protein>
    <submittedName>
        <fullName evidence="9">CobW family GTP-binding protein</fullName>
    </submittedName>
</protein>
<evidence type="ECO:0000256" key="3">
    <source>
        <dbReference type="ARBA" id="ARBA00023186"/>
    </source>
</evidence>
<dbReference type="InterPro" id="IPR003495">
    <property type="entry name" value="CobW/HypB/UreG_nucleotide-bd"/>
</dbReference>
<dbReference type="RefSeq" id="WP_376832234.1">
    <property type="nucleotide sequence ID" value="NZ_JBHLWR010000006.1"/>
</dbReference>
<accession>A0ABV7LGI5</accession>
<dbReference type="Gene3D" id="3.40.50.300">
    <property type="entry name" value="P-loop containing nucleotide triphosphate hydrolases"/>
    <property type="match status" value="1"/>
</dbReference>
<dbReference type="CDD" id="cd03112">
    <property type="entry name" value="CobW-like"/>
    <property type="match status" value="1"/>
</dbReference>
<evidence type="ECO:0000256" key="4">
    <source>
        <dbReference type="ARBA" id="ARBA00034320"/>
    </source>
</evidence>
<evidence type="ECO:0000256" key="6">
    <source>
        <dbReference type="ARBA" id="ARBA00049117"/>
    </source>
</evidence>
<comment type="catalytic activity">
    <reaction evidence="6">
        <text>GTP + H2O = GDP + phosphate + H(+)</text>
        <dbReference type="Rhea" id="RHEA:19669"/>
        <dbReference type="ChEBI" id="CHEBI:15377"/>
        <dbReference type="ChEBI" id="CHEBI:15378"/>
        <dbReference type="ChEBI" id="CHEBI:37565"/>
        <dbReference type="ChEBI" id="CHEBI:43474"/>
        <dbReference type="ChEBI" id="CHEBI:58189"/>
    </reaction>
    <physiologicalReaction direction="left-to-right" evidence="6">
        <dbReference type="Rhea" id="RHEA:19670"/>
    </physiologicalReaction>
</comment>
<evidence type="ECO:0000256" key="1">
    <source>
        <dbReference type="ARBA" id="ARBA00022741"/>
    </source>
</evidence>
<evidence type="ECO:0000256" key="5">
    <source>
        <dbReference type="ARBA" id="ARBA00045658"/>
    </source>
</evidence>
<dbReference type="EMBL" id="JBHRUV010000074">
    <property type="protein sequence ID" value="MFC3267045.1"/>
    <property type="molecule type" value="Genomic_DNA"/>
</dbReference>
<feature type="domain" description="CobW C-terminal" evidence="8">
    <location>
        <begin position="284"/>
        <end position="379"/>
    </location>
</feature>
<dbReference type="SUPFAM" id="SSF52540">
    <property type="entry name" value="P-loop containing nucleoside triphosphate hydrolases"/>
    <property type="match status" value="1"/>
</dbReference>
<name>A0ABV7LGI5_9HYPH</name>
<dbReference type="SUPFAM" id="SSF90002">
    <property type="entry name" value="Hypothetical protein YjiA, C-terminal domain"/>
    <property type="match status" value="1"/>
</dbReference>
<organism evidence="9 10">
    <name type="scientific">Camelimonas abortus</name>
    <dbReference type="NCBI Taxonomy" id="1017184"/>
    <lineage>
        <taxon>Bacteria</taxon>
        <taxon>Pseudomonadati</taxon>
        <taxon>Pseudomonadota</taxon>
        <taxon>Alphaproteobacteria</taxon>
        <taxon>Hyphomicrobiales</taxon>
        <taxon>Chelatococcaceae</taxon>
        <taxon>Camelimonas</taxon>
    </lineage>
</organism>
<dbReference type="Proteomes" id="UP001595536">
    <property type="component" value="Unassembled WGS sequence"/>
</dbReference>
<dbReference type="InterPro" id="IPR011629">
    <property type="entry name" value="CobW-like_C"/>
</dbReference>
<comment type="similarity">
    <text evidence="4">Belongs to the SIMIBI class G3E GTPase family. ZNG1 subfamily.</text>
</comment>
<feature type="region of interest" description="Disordered" evidence="7">
    <location>
        <begin position="233"/>
        <end position="277"/>
    </location>
</feature>
<dbReference type="PANTHER" id="PTHR13748">
    <property type="entry name" value="COBW-RELATED"/>
    <property type="match status" value="1"/>
</dbReference>
<gene>
    <name evidence="9" type="ORF">ACFOEX_11885</name>
</gene>